<dbReference type="Proteomes" id="UP001566132">
    <property type="component" value="Unassembled WGS sequence"/>
</dbReference>
<reference evidence="1 2" key="1">
    <citation type="submission" date="2024-05" db="EMBL/GenBank/DDBJ databases">
        <title>Genetic variation in Jamaican populations of the coffee berry borer (Hypothenemus hampei).</title>
        <authorList>
            <person name="Errbii M."/>
            <person name="Myrie A."/>
        </authorList>
    </citation>
    <scope>NUCLEOTIDE SEQUENCE [LARGE SCALE GENOMIC DNA]</scope>
    <source>
        <strain evidence="1">JA-Hopewell-2020-01-JO</strain>
        <tissue evidence="1">Whole body</tissue>
    </source>
</reference>
<comment type="caution">
    <text evidence="1">The sequence shown here is derived from an EMBL/GenBank/DDBJ whole genome shotgun (WGS) entry which is preliminary data.</text>
</comment>
<dbReference type="EMBL" id="JBDJPC010000009">
    <property type="protein sequence ID" value="KAL1492286.1"/>
    <property type="molecule type" value="Genomic_DNA"/>
</dbReference>
<name>A0ABD1ED27_HYPHA</name>
<evidence type="ECO:0000313" key="2">
    <source>
        <dbReference type="Proteomes" id="UP001566132"/>
    </source>
</evidence>
<gene>
    <name evidence="1" type="ORF">ABEB36_012760</name>
</gene>
<accession>A0ABD1ED27</accession>
<protein>
    <submittedName>
        <fullName evidence="1">Uncharacterized protein</fullName>
    </submittedName>
</protein>
<sequence length="67" mass="7981">MHKLKVPQLKTQEYEAENSQYWIVYFITKSLHTKLSQQVMDSENNYKAVLGMTLYADNHTYQIRLAK</sequence>
<keyword evidence="2" id="KW-1185">Reference proteome</keyword>
<proteinExistence type="predicted"/>
<organism evidence="1 2">
    <name type="scientific">Hypothenemus hampei</name>
    <name type="common">Coffee berry borer</name>
    <dbReference type="NCBI Taxonomy" id="57062"/>
    <lineage>
        <taxon>Eukaryota</taxon>
        <taxon>Metazoa</taxon>
        <taxon>Ecdysozoa</taxon>
        <taxon>Arthropoda</taxon>
        <taxon>Hexapoda</taxon>
        <taxon>Insecta</taxon>
        <taxon>Pterygota</taxon>
        <taxon>Neoptera</taxon>
        <taxon>Endopterygota</taxon>
        <taxon>Coleoptera</taxon>
        <taxon>Polyphaga</taxon>
        <taxon>Cucujiformia</taxon>
        <taxon>Curculionidae</taxon>
        <taxon>Scolytinae</taxon>
        <taxon>Hypothenemus</taxon>
    </lineage>
</organism>
<dbReference type="AlphaFoldDB" id="A0ABD1ED27"/>
<evidence type="ECO:0000313" key="1">
    <source>
        <dbReference type="EMBL" id="KAL1492286.1"/>
    </source>
</evidence>